<name>A0A810Q9H7_9FIRM</name>
<dbReference type="EMBL" id="AP023420">
    <property type="protein sequence ID" value="BCK84899.1"/>
    <property type="molecule type" value="Genomic_DNA"/>
</dbReference>
<dbReference type="RefSeq" id="WP_187029785.1">
    <property type="nucleotide sequence ID" value="NZ_AP023420.1"/>
</dbReference>
<dbReference type="GO" id="GO:0016887">
    <property type="term" value="F:ATP hydrolysis activity"/>
    <property type="evidence" value="ECO:0007669"/>
    <property type="project" value="InterPro"/>
</dbReference>
<dbReference type="KEGG" id="pfaa:MM59RIKEN_22180"/>
<dbReference type="AlphaFoldDB" id="A0A810Q9H7"/>
<dbReference type="InterPro" id="IPR027417">
    <property type="entry name" value="P-loop_NTPase"/>
</dbReference>
<sequence>MLIQAQVLAASSLTTDQIIDVVAILVPLLIAFAGGIFLIYRWRHRAERTVRIDAYNKLHHDAQEIVKSHERESVFFQEDRTLQKSFSKNMTLINVDTDSQYTNELPHFEGSYLITGEAGCGKSEILKHDFHTCWRRQCRRRRLSAKTGTYYFDAEALLNLLKEDGRRRREELLARIKAARLRKLLLYVDGVDELTDDNMERFRQILAEIQDSVQVLVPRFSCRTEFANKHLQENHFDHRYAVKPWEQVQLAVLSDRILDSLKEEHFPRLQAVRNDMRHGEIPWNFINSPLLLKLLLYMKLYGQHDIALTSNKFSFYSEFFRTLISVYQGRNHHASYDVDHEIDEVAKAVFDAYTNGEKTVSSFPSLAPILKQRSGQRDEKVGLTHETFYEYLVARYYHIQFQKDTLSRECVDVMKSPYSNDFADFITDAFSADSEEQQILTMKLMVRLYAYTLLPSVRDMLQRQFAIENLCDQTLSDSMNDTLSAVSEKQNPFLTLKYEIIFRMGRFPPEIERDMRIRFLEFVYEYDTNTGAKYDQPYFEAVLKRCCAISASFLGGERVELDYIRHMLDFGTYPYDENYDLANRSHTLVYYSDVPDSNLDTFRDRHAENSWSFARAKRMERLAFPLPDSISDMTAKEKKKFYFRAFDIATIYTFLRSRPHQTLSPEELHILTDFKIDFIGMSDERRTILRDMKEETLRLAQSRG</sequence>
<dbReference type="Pfam" id="PF13401">
    <property type="entry name" value="AAA_22"/>
    <property type="match status" value="1"/>
</dbReference>
<keyword evidence="1" id="KW-0812">Transmembrane</keyword>
<proteinExistence type="predicted"/>
<keyword evidence="1" id="KW-1133">Transmembrane helix</keyword>
<protein>
    <recommendedName>
        <fullName evidence="2">ORC1/DEAH AAA+ ATPase domain-containing protein</fullName>
    </recommendedName>
</protein>
<feature type="domain" description="ORC1/DEAH AAA+ ATPase" evidence="2">
    <location>
        <begin position="110"/>
        <end position="215"/>
    </location>
</feature>
<dbReference type="SUPFAM" id="SSF52540">
    <property type="entry name" value="P-loop containing nucleoside triphosphate hydrolases"/>
    <property type="match status" value="1"/>
</dbReference>
<evidence type="ECO:0000256" key="1">
    <source>
        <dbReference type="SAM" id="Phobius"/>
    </source>
</evidence>
<keyword evidence="4" id="KW-1185">Reference proteome</keyword>
<reference evidence="3" key="1">
    <citation type="submission" date="2020-09" db="EMBL/GenBank/DDBJ databases">
        <title>New species isolated from human feces.</title>
        <authorList>
            <person name="Kitahara M."/>
            <person name="Shigeno Y."/>
            <person name="Shime M."/>
            <person name="Matsumoto Y."/>
            <person name="Nakamura S."/>
            <person name="Motooka D."/>
            <person name="Fukuoka S."/>
            <person name="Nishikawa H."/>
            <person name="Benno Y."/>
        </authorList>
    </citation>
    <scope>NUCLEOTIDE SEQUENCE</scope>
    <source>
        <strain evidence="3">MM59</strain>
    </source>
</reference>
<dbReference type="Proteomes" id="UP000679848">
    <property type="component" value="Chromosome"/>
</dbReference>
<evidence type="ECO:0000313" key="3">
    <source>
        <dbReference type="EMBL" id="BCK84899.1"/>
    </source>
</evidence>
<organism evidence="3 4">
    <name type="scientific">Pusillibacter faecalis</name>
    <dbReference type="NCBI Taxonomy" id="2714358"/>
    <lineage>
        <taxon>Bacteria</taxon>
        <taxon>Bacillati</taxon>
        <taxon>Bacillota</taxon>
        <taxon>Clostridia</taxon>
        <taxon>Eubacteriales</taxon>
        <taxon>Oscillospiraceae</taxon>
        <taxon>Pusillibacter</taxon>
    </lineage>
</organism>
<evidence type="ECO:0000259" key="2">
    <source>
        <dbReference type="Pfam" id="PF13401"/>
    </source>
</evidence>
<dbReference type="InterPro" id="IPR049945">
    <property type="entry name" value="AAA_22"/>
</dbReference>
<dbReference type="Gene3D" id="3.40.50.300">
    <property type="entry name" value="P-loop containing nucleotide triphosphate hydrolases"/>
    <property type="match status" value="1"/>
</dbReference>
<accession>A0A810Q9H7</accession>
<feature type="transmembrane region" description="Helical" evidence="1">
    <location>
        <begin position="18"/>
        <end position="40"/>
    </location>
</feature>
<evidence type="ECO:0000313" key="4">
    <source>
        <dbReference type="Proteomes" id="UP000679848"/>
    </source>
</evidence>
<gene>
    <name evidence="3" type="ORF">MM59RIKEN_22180</name>
</gene>
<keyword evidence="1" id="KW-0472">Membrane</keyword>